<reference evidence="6 7" key="1">
    <citation type="journal article" date="2010" name="J. Bacteriol.">
        <title>Genome sequence of the oligotrophic marine Gammaproteobacterium HTCC2143, isolated from the Oregon Coast.</title>
        <authorList>
            <person name="Oh H.M."/>
            <person name="Kang I."/>
            <person name="Ferriera S."/>
            <person name="Giovannoni S.J."/>
            <person name="Cho J.C."/>
        </authorList>
    </citation>
    <scope>NUCLEOTIDE SEQUENCE [LARGE SCALE GENOMIC DNA]</scope>
    <source>
        <strain evidence="6 7">HTCC2143</strain>
    </source>
</reference>
<proteinExistence type="predicted"/>
<accession>A0YBJ7</accession>
<dbReference type="Pfam" id="PF00034">
    <property type="entry name" value="Cytochrom_C"/>
    <property type="match status" value="1"/>
</dbReference>
<gene>
    <name evidence="6" type="ORF">GP2143_05735</name>
</gene>
<dbReference type="STRING" id="247633.GP2143_05735"/>
<evidence type="ECO:0000256" key="2">
    <source>
        <dbReference type="ARBA" id="ARBA00022723"/>
    </source>
</evidence>
<protein>
    <submittedName>
        <fullName evidence="6">Cytochrome c family protein</fullName>
    </submittedName>
</protein>
<keyword evidence="7" id="KW-1185">Reference proteome</keyword>
<evidence type="ECO:0000256" key="1">
    <source>
        <dbReference type="ARBA" id="ARBA00022617"/>
    </source>
</evidence>
<keyword evidence="3 4" id="KW-0408">Iron</keyword>
<feature type="domain" description="Cytochrome c" evidence="5">
    <location>
        <begin position="39"/>
        <end position="141"/>
    </location>
</feature>
<evidence type="ECO:0000259" key="5">
    <source>
        <dbReference type="PROSITE" id="PS51007"/>
    </source>
</evidence>
<sequence>MSVYNSIIKAAVVAVAAAFFLTGCDSGAMSARGFSFPVGDVDKGRAVFLESNCLACHTLKGIENLASDQQIEKPIKLGGGVSRTITYAELLTSVINPSHKVAEGYERDKVFADGKSVMRNYNDTMTVTELTNLVTFLETKYDLIPYERSQYKIYYP</sequence>
<name>A0YBJ7_9GAMM</name>
<keyword evidence="1 4" id="KW-0349">Heme</keyword>
<dbReference type="GO" id="GO:0020037">
    <property type="term" value="F:heme binding"/>
    <property type="evidence" value="ECO:0007669"/>
    <property type="project" value="InterPro"/>
</dbReference>
<keyword evidence="2 4" id="KW-0479">Metal-binding</keyword>
<dbReference type="InterPro" id="IPR009056">
    <property type="entry name" value="Cyt_c-like_dom"/>
</dbReference>
<comment type="caution">
    <text evidence="6">The sequence shown here is derived from an EMBL/GenBank/DDBJ whole genome shotgun (WGS) entry which is preliminary data.</text>
</comment>
<dbReference type="Gene3D" id="1.10.760.10">
    <property type="entry name" value="Cytochrome c-like domain"/>
    <property type="match status" value="1"/>
</dbReference>
<dbReference type="AlphaFoldDB" id="A0YBJ7"/>
<dbReference type="OrthoDB" id="8480010at2"/>
<evidence type="ECO:0000256" key="3">
    <source>
        <dbReference type="ARBA" id="ARBA00023004"/>
    </source>
</evidence>
<dbReference type="Proteomes" id="UP000004931">
    <property type="component" value="Unassembled WGS sequence"/>
</dbReference>
<dbReference type="PROSITE" id="PS51007">
    <property type="entry name" value="CYTC"/>
    <property type="match status" value="1"/>
</dbReference>
<dbReference type="EMBL" id="AAVT01000002">
    <property type="protein sequence ID" value="EAW31927.1"/>
    <property type="molecule type" value="Genomic_DNA"/>
</dbReference>
<evidence type="ECO:0000313" key="7">
    <source>
        <dbReference type="Proteomes" id="UP000004931"/>
    </source>
</evidence>
<dbReference type="GO" id="GO:0046872">
    <property type="term" value="F:metal ion binding"/>
    <property type="evidence" value="ECO:0007669"/>
    <property type="project" value="UniProtKB-KW"/>
</dbReference>
<dbReference type="eggNOG" id="COG2010">
    <property type="taxonomic scope" value="Bacteria"/>
</dbReference>
<evidence type="ECO:0000256" key="4">
    <source>
        <dbReference type="PROSITE-ProRule" id="PRU00433"/>
    </source>
</evidence>
<dbReference type="GO" id="GO:0009055">
    <property type="term" value="F:electron transfer activity"/>
    <property type="evidence" value="ECO:0007669"/>
    <property type="project" value="InterPro"/>
</dbReference>
<dbReference type="InterPro" id="IPR036909">
    <property type="entry name" value="Cyt_c-like_dom_sf"/>
</dbReference>
<evidence type="ECO:0000313" key="6">
    <source>
        <dbReference type="EMBL" id="EAW31927.1"/>
    </source>
</evidence>
<dbReference type="SUPFAM" id="SSF46626">
    <property type="entry name" value="Cytochrome c"/>
    <property type="match status" value="1"/>
</dbReference>
<organism evidence="6 7">
    <name type="scientific">marine gamma proteobacterium HTCC2143</name>
    <dbReference type="NCBI Taxonomy" id="247633"/>
    <lineage>
        <taxon>Bacteria</taxon>
        <taxon>Pseudomonadati</taxon>
        <taxon>Pseudomonadota</taxon>
        <taxon>Gammaproteobacteria</taxon>
        <taxon>Cellvibrionales</taxon>
        <taxon>Spongiibacteraceae</taxon>
        <taxon>BD1-7 clade</taxon>
    </lineage>
</organism>